<dbReference type="Gene3D" id="3.80.10.10">
    <property type="entry name" value="Ribonuclease Inhibitor"/>
    <property type="match status" value="2"/>
</dbReference>
<dbReference type="Pfam" id="PF13855">
    <property type="entry name" value="LRR_8"/>
    <property type="match status" value="2"/>
</dbReference>
<protein>
    <submittedName>
        <fullName evidence="12">Uncharacterized protein</fullName>
    </submittedName>
</protein>
<dbReference type="PROSITE" id="PS50835">
    <property type="entry name" value="IG_LIKE"/>
    <property type="match status" value="1"/>
</dbReference>
<dbReference type="SUPFAM" id="SSF52058">
    <property type="entry name" value="L domain-like"/>
    <property type="match status" value="1"/>
</dbReference>
<dbReference type="InterPro" id="IPR000920">
    <property type="entry name" value="Myelin_P0-rel"/>
</dbReference>
<evidence type="ECO:0000256" key="9">
    <source>
        <dbReference type="ARBA" id="ARBA00023319"/>
    </source>
</evidence>
<dbReference type="EMBL" id="CAIIXF020000005">
    <property type="protein sequence ID" value="CAH1784897.1"/>
    <property type="molecule type" value="Genomic_DNA"/>
</dbReference>
<dbReference type="SMART" id="SM00082">
    <property type="entry name" value="LRRCT"/>
    <property type="match status" value="1"/>
</dbReference>
<evidence type="ECO:0000256" key="2">
    <source>
        <dbReference type="ARBA" id="ARBA00022614"/>
    </source>
</evidence>
<evidence type="ECO:0000313" key="12">
    <source>
        <dbReference type="EMBL" id="CAH1784897.1"/>
    </source>
</evidence>
<dbReference type="PROSITE" id="PS51450">
    <property type="entry name" value="LRR"/>
    <property type="match status" value="1"/>
</dbReference>
<dbReference type="SMART" id="SM00369">
    <property type="entry name" value="LRR_TYP"/>
    <property type="match status" value="4"/>
</dbReference>
<accession>A0A8J1T643</accession>
<sequence length="494" mass="55936">MSRFNWDISLTMSKVQLLDIGSNHLTSIGPGTFDYMTNLMHIDMSHNDIQTVDKLTWQKHLVIHIDFSHNNISNIDFLENVHVERLYLRSNPIGNIDFSRFPSIRYARILDISDTGLTTITRENLLPLIDIQHLSLADNDIFVLEPSIFDHMMKLKELDISNNKLTSLDKTMLPSLEKLDQCHFKGNPFHCNCELQWLKKSFDDSSSEGRNVSASCRTPFSTEMSTLSLSRMTCRKPVVTRFAGDNDIYGREPFTILCIAEGDPQPTILVRHPSGSTSQENPQAQNKSSYIYSNQIIYKIDRASQSDSGNYECLAKNIEGPSSRKSLTIDIQRGKRFERKGIAVAAAGTLAGAIVGTFIGTILLCILILFLLYKFVYPRLKKKYPPRRIVSSPRDPDKRTSTLSSNFHKPMLPVPLDEEPDTTYINETTGSQNIPPALPKDRTGVKRWSDASYSKIEVKETDPKEEQTEPNPIYEDLPDGAVYTSPKKIKGLHF</sequence>
<dbReference type="InterPro" id="IPR013783">
    <property type="entry name" value="Ig-like_fold"/>
</dbReference>
<keyword evidence="7 11" id="KW-0472">Membrane</keyword>
<name>A0A8J1T643_OWEFU</name>
<gene>
    <name evidence="12" type="ORF">OFUS_LOCUS11020</name>
</gene>
<dbReference type="PANTHER" id="PTHR24366:SF96">
    <property type="entry name" value="LEUCINE RICH REPEAT CONTAINING 53"/>
    <property type="match status" value="1"/>
</dbReference>
<dbReference type="InterPro" id="IPR036179">
    <property type="entry name" value="Ig-like_dom_sf"/>
</dbReference>
<dbReference type="GO" id="GO:0016020">
    <property type="term" value="C:membrane"/>
    <property type="evidence" value="ECO:0007669"/>
    <property type="project" value="UniProtKB-SubCell"/>
</dbReference>
<dbReference type="Pfam" id="PF13927">
    <property type="entry name" value="Ig_3"/>
    <property type="match status" value="1"/>
</dbReference>
<feature type="transmembrane region" description="Helical" evidence="11">
    <location>
        <begin position="342"/>
        <end position="373"/>
    </location>
</feature>
<keyword evidence="8" id="KW-1015">Disulfide bond</keyword>
<keyword evidence="6 11" id="KW-1133">Transmembrane helix</keyword>
<dbReference type="InterPro" id="IPR032675">
    <property type="entry name" value="LRR_dom_sf"/>
</dbReference>
<dbReference type="AlphaFoldDB" id="A0A8J1T643"/>
<evidence type="ECO:0000256" key="5">
    <source>
        <dbReference type="ARBA" id="ARBA00022737"/>
    </source>
</evidence>
<evidence type="ECO:0000256" key="11">
    <source>
        <dbReference type="SAM" id="Phobius"/>
    </source>
</evidence>
<dbReference type="SUPFAM" id="SSF48726">
    <property type="entry name" value="Immunoglobulin"/>
    <property type="match status" value="1"/>
</dbReference>
<organism evidence="12 13">
    <name type="scientific">Owenia fusiformis</name>
    <name type="common">Polychaete worm</name>
    <dbReference type="NCBI Taxonomy" id="6347"/>
    <lineage>
        <taxon>Eukaryota</taxon>
        <taxon>Metazoa</taxon>
        <taxon>Spiralia</taxon>
        <taxon>Lophotrochozoa</taxon>
        <taxon>Annelida</taxon>
        <taxon>Polychaeta</taxon>
        <taxon>Sedentaria</taxon>
        <taxon>Canalipalpata</taxon>
        <taxon>Sabellida</taxon>
        <taxon>Oweniida</taxon>
        <taxon>Oweniidae</taxon>
        <taxon>Owenia</taxon>
    </lineage>
</organism>
<comment type="caution">
    <text evidence="12">The sequence shown here is derived from an EMBL/GenBank/DDBJ whole genome shotgun (WGS) entry which is preliminary data.</text>
</comment>
<dbReference type="PANTHER" id="PTHR24366">
    <property type="entry name" value="IG(IMMUNOGLOBULIN) AND LRR(LEUCINE RICH REPEAT) DOMAINS"/>
    <property type="match status" value="1"/>
</dbReference>
<evidence type="ECO:0000256" key="7">
    <source>
        <dbReference type="ARBA" id="ARBA00023136"/>
    </source>
</evidence>
<evidence type="ECO:0000256" key="1">
    <source>
        <dbReference type="ARBA" id="ARBA00004370"/>
    </source>
</evidence>
<feature type="region of interest" description="Disordered" evidence="10">
    <location>
        <begin position="386"/>
        <end position="494"/>
    </location>
</feature>
<evidence type="ECO:0000256" key="10">
    <source>
        <dbReference type="SAM" id="MobiDB-lite"/>
    </source>
</evidence>
<evidence type="ECO:0000313" key="13">
    <source>
        <dbReference type="Proteomes" id="UP000749559"/>
    </source>
</evidence>
<keyword evidence="13" id="KW-1185">Reference proteome</keyword>
<dbReference type="Gene3D" id="2.60.40.10">
    <property type="entry name" value="Immunoglobulins"/>
    <property type="match status" value="1"/>
</dbReference>
<keyword evidence="5" id="KW-0677">Repeat</keyword>
<dbReference type="OrthoDB" id="8948968at2759"/>
<dbReference type="InterPro" id="IPR000483">
    <property type="entry name" value="Cys-rich_flank_reg_C"/>
</dbReference>
<keyword evidence="9" id="KW-0393">Immunoglobulin domain</keyword>
<evidence type="ECO:0000256" key="8">
    <source>
        <dbReference type="ARBA" id="ARBA00023157"/>
    </source>
</evidence>
<keyword evidence="4" id="KW-0732">Signal</keyword>
<evidence type="ECO:0000256" key="4">
    <source>
        <dbReference type="ARBA" id="ARBA00022729"/>
    </source>
</evidence>
<feature type="compositionally biased region" description="Basic and acidic residues" evidence="10">
    <location>
        <begin position="439"/>
        <end position="449"/>
    </location>
</feature>
<dbReference type="InterPro" id="IPR001611">
    <property type="entry name" value="Leu-rich_rpt"/>
</dbReference>
<reference evidence="12" key="1">
    <citation type="submission" date="2022-03" db="EMBL/GenBank/DDBJ databases">
        <authorList>
            <person name="Martin C."/>
        </authorList>
    </citation>
    <scope>NUCLEOTIDE SEQUENCE</scope>
</reference>
<keyword evidence="3 11" id="KW-0812">Transmembrane</keyword>
<dbReference type="Proteomes" id="UP000749559">
    <property type="component" value="Unassembled WGS sequence"/>
</dbReference>
<evidence type="ECO:0000256" key="3">
    <source>
        <dbReference type="ARBA" id="ARBA00022692"/>
    </source>
</evidence>
<dbReference type="InterPro" id="IPR003591">
    <property type="entry name" value="Leu-rich_rpt_typical-subtyp"/>
</dbReference>
<evidence type="ECO:0000256" key="6">
    <source>
        <dbReference type="ARBA" id="ARBA00022989"/>
    </source>
</evidence>
<dbReference type="PRINTS" id="PR00213">
    <property type="entry name" value="MYELINP0"/>
</dbReference>
<keyword evidence="2" id="KW-0433">Leucine-rich repeat</keyword>
<comment type="subcellular location">
    <subcellularLocation>
        <location evidence="1">Membrane</location>
    </subcellularLocation>
</comment>
<proteinExistence type="predicted"/>
<feature type="compositionally biased region" description="Polar residues" evidence="10">
    <location>
        <begin position="423"/>
        <end position="434"/>
    </location>
</feature>
<dbReference type="InterPro" id="IPR007110">
    <property type="entry name" value="Ig-like_dom"/>
</dbReference>
<feature type="compositionally biased region" description="Basic and acidic residues" evidence="10">
    <location>
        <begin position="456"/>
        <end position="467"/>
    </location>
</feature>